<protein>
    <submittedName>
        <fullName evidence="4">TetR family transcriptional regulator</fullName>
    </submittedName>
</protein>
<accession>A0A3N1PA76</accession>
<evidence type="ECO:0000313" key="4">
    <source>
        <dbReference type="EMBL" id="ROQ24321.1"/>
    </source>
</evidence>
<dbReference type="InterPro" id="IPR009057">
    <property type="entry name" value="Homeodomain-like_sf"/>
</dbReference>
<dbReference type="AlphaFoldDB" id="A0A3N1PA76"/>
<evidence type="ECO:0000256" key="2">
    <source>
        <dbReference type="PROSITE-ProRule" id="PRU00335"/>
    </source>
</evidence>
<comment type="caution">
    <text evidence="4">The sequence shown here is derived from an EMBL/GenBank/DDBJ whole genome shotgun (WGS) entry which is preliminary data.</text>
</comment>
<keyword evidence="5" id="KW-1185">Reference proteome</keyword>
<proteinExistence type="predicted"/>
<dbReference type="GO" id="GO:0003677">
    <property type="term" value="F:DNA binding"/>
    <property type="evidence" value="ECO:0007669"/>
    <property type="project" value="UniProtKB-UniRule"/>
</dbReference>
<keyword evidence="1 2" id="KW-0238">DNA-binding</keyword>
<evidence type="ECO:0000313" key="5">
    <source>
        <dbReference type="Proteomes" id="UP000268033"/>
    </source>
</evidence>
<dbReference type="InterPro" id="IPR001647">
    <property type="entry name" value="HTH_TetR"/>
</dbReference>
<evidence type="ECO:0000259" key="3">
    <source>
        <dbReference type="PROSITE" id="PS50977"/>
    </source>
</evidence>
<organism evidence="4 5">
    <name type="scientific">Gallaecimonas pentaromativorans</name>
    <dbReference type="NCBI Taxonomy" id="584787"/>
    <lineage>
        <taxon>Bacteria</taxon>
        <taxon>Pseudomonadati</taxon>
        <taxon>Pseudomonadota</taxon>
        <taxon>Gammaproteobacteria</taxon>
        <taxon>Enterobacterales</taxon>
        <taxon>Gallaecimonadaceae</taxon>
        <taxon>Gallaecimonas</taxon>
    </lineage>
</organism>
<dbReference type="Proteomes" id="UP000268033">
    <property type="component" value="Unassembled WGS sequence"/>
</dbReference>
<name>A0A3N1PA76_9GAMM</name>
<dbReference type="PROSITE" id="PS50977">
    <property type="entry name" value="HTH_TETR_2"/>
    <property type="match status" value="1"/>
</dbReference>
<evidence type="ECO:0000256" key="1">
    <source>
        <dbReference type="ARBA" id="ARBA00023125"/>
    </source>
</evidence>
<reference evidence="4 5" key="1">
    <citation type="submission" date="2018-11" db="EMBL/GenBank/DDBJ databases">
        <title>Genomic Encyclopedia of Type Strains, Phase IV (KMG-IV): sequencing the most valuable type-strain genomes for metagenomic binning, comparative biology and taxonomic classification.</title>
        <authorList>
            <person name="Goeker M."/>
        </authorList>
    </citation>
    <scope>NUCLEOTIDE SEQUENCE [LARGE SCALE GENOMIC DNA]</scope>
    <source>
        <strain evidence="4 5">DSM 21945</strain>
    </source>
</reference>
<feature type="DNA-binding region" description="H-T-H motif" evidence="2">
    <location>
        <begin position="33"/>
        <end position="52"/>
    </location>
</feature>
<dbReference type="InterPro" id="IPR041483">
    <property type="entry name" value="TetR_C_34"/>
</dbReference>
<dbReference type="RefSeq" id="WP_050659520.1">
    <property type="nucleotide sequence ID" value="NZ_JBLXAC010000010.1"/>
</dbReference>
<dbReference type="EMBL" id="RJUL01000007">
    <property type="protein sequence ID" value="ROQ24321.1"/>
    <property type="molecule type" value="Genomic_DNA"/>
</dbReference>
<sequence length="208" mass="23287">MRRANNPDDKALRYRQILDCARTLHRDFQRLPTAAEMAGHLGLGKGTLYLYFRSREAIFLTLLEDDMRSWLERLETAVDTLPLPQAIDDLCRHIAGDEDSCRLAALAHGLIEHCDDLDAIQTFKRHMADAVARCAARVAKAAAMEERSIQALIQASHAMVVGLWQAANPPAAIRALPDATGLLVPDFSNTVRQALFALWQGWLTKHRH</sequence>
<dbReference type="OrthoDB" id="4541465at2"/>
<feature type="domain" description="HTH tetR-type" evidence="3">
    <location>
        <begin position="11"/>
        <end position="70"/>
    </location>
</feature>
<dbReference type="SUPFAM" id="SSF46689">
    <property type="entry name" value="Homeodomain-like"/>
    <property type="match status" value="1"/>
</dbReference>
<dbReference type="Pfam" id="PF17929">
    <property type="entry name" value="TetR_C_34"/>
    <property type="match status" value="1"/>
</dbReference>
<gene>
    <name evidence="4" type="ORF">EDC28_107203</name>
</gene>
<dbReference type="STRING" id="584787.GCA_001247655_00603"/>
<dbReference type="Gene3D" id="1.10.357.10">
    <property type="entry name" value="Tetracycline Repressor, domain 2"/>
    <property type="match status" value="1"/>
</dbReference>